<feature type="compositionally biased region" description="Low complexity" evidence="4">
    <location>
        <begin position="123"/>
        <end position="143"/>
    </location>
</feature>
<dbReference type="Gene3D" id="1.20.1280.50">
    <property type="match status" value="1"/>
</dbReference>
<feature type="region of interest" description="Disordered" evidence="4">
    <location>
        <begin position="386"/>
        <end position="405"/>
    </location>
</feature>
<evidence type="ECO:0000313" key="7">
    <source>
        <dbReference type="Proteomes" id="UP000738359"/>
    </source>
</evidence>
<evidence type="ECO:0000256" key="1">
    <source>
        <dbReference type="ARBA" id="ARBA00004340"/>
    </source>
</evidence>
<organism evidence="6 7">
    <name type="scientific">Mortierella alpina</name>
    <name type="common">Oleaginous fungus</name>
    <name type="synonym">Mortierella renispora</name>
    <dbReference type="NCBI Taxonomy" id="64518"/>
    <lineage>
        <taxon>Eukaryota</taxon>
        <taxon>Fungi</taxon>
        <taxon>Fungi incertae sedis</taxon>
        <taxon>Mucoromycota</taxon>
        <taxon>Mortierellomycotina</taxon>
        <taxon>Mortierellomycetes</taxon>
        <taxon>Mortierellales</taxon>
        <taxon>Mortierellaceae</taxon>
        <taxon>Mortierella</taxon>
    </lineage>
</organism>
<feature type="region of interest" description="Disordered" evidence="4">
    <location>
        <begin position="356"/>
        <end position="378"/>
    </location>
</feature>
<reference evidence="6" key="1">
    <citation type="journal article" date="2020" name="Fungal Divers.">
        <title>Resolving the Mortierellaceae phylogeny through synthesis of multi-gene phylogenetics and phylogenomics.</title>
        <authorList>
            <person name="Vandepol N."/>
            <person name="Liber J."/>
            <person name="Desiro A."/>
            <person name="Na H."/>
            <person name="Kennedy M."/>
            <person name="Barry K."/>
            <person name="Grigoriev I.V."/>
            <person name="Miller A.N."/>
            <person name="O'Donnell K."/>
            <person name="Stajich J.E."/>
            <person name="Bonito G."/>
        </authorList>
    </citation>
    <scope>NUCLEOTIDE SEQUENCE</scope>
    <source>
        <strain evidence="6">CK1249</strain>
    </source>
</reference>
<feature type="compositionally biased region" description="Low complexity" evidence="4">
    <location>
        <begin position="171"/>
        <end position="194"/>
    </location>
</feature>
<dbReference type="Proteomes" id="UP000738359">
    <property type="component" value="Unassembled WGS sequence"/>
</dbReference>
<dbReference type="InterPro" id="IPR036047">
    <property type="entry name" value="F-box-like_dom_sf"/>
</dbReference>
<evidence type="ECO:0000256" key="2">
    <source>
        <dbReference type="ARBA" id="ARBA00004613"/>
    </source>
</evidence>
<sequence length="865" mass="95503">MNAQSSFEHQDQGQGQAYSTEQDPTPPKQQEQQMVLAPIEQTSVFTMLPSELILEIFSYLDIVTIFRFLDTCRYHRYLLLNLPEIWKRIRFIPLSEYTSIATSSSSTASSSLSLLRPSTTLSKAAEESAGAAASTTAGPSSSSSPPPPPPSAFTKTYTRPSQRLTRPQVRSDSSSDSDSGSDEAQSSTTASETTKPAHRLKHAENDRDKDRGGSRTLISEVYAVLRRFRKENRLIDFVREIYMDSTDTHHFPEPLVMLIKFPCLEVISSRYRRKHTSLVTDTRTIKDWLRTGVILPQSLRLRRWDIFHPYMVKEDVTGFKSILDTITIAGRDAADPSAGSSSEGVVLDIRICPGPEDASQHNTVPQPQAGTHAGGGLHWAPVVAQPSASAPAPAPATAPSANDQDPPACSNIATCNAFSVKVLSSATVDDLKKLIKAEKPNTFKGIDAGQLTLWRVNHPVIAANEHQPVFLNAIDSPMQLDPTDDIADVFAEPPPKKNIHVHVLVQRPPQVHAPVHIRTSIPRLKFISADHLEQELALILNGVLQHQTIPPIEPKDAEAYQKRRLGPFYKRTLPYHRNAEEINLAMTSTGETLMSIVDDEIGARSGNRVVAMMAPSGSGKTATVIDLATKHFVIYCVCSAPRATVSPDFNDVNFITLATDVENMYVAVVGEEQGNQFDIDLTVKSRAKARIELEFLARMLFLQLLLNRIPDLEPRQFFNEQTTPEGASTIGTLVYKLREYDTVTIEAMRRATETKLHSRLIERRRGLVIAVNEAQVAENDILAGKLISPSALIRYKDKDIILDGKNQVQLKYRCGLLTTLSATLSSMRATLVFSGTAFSLQNADPGYAALGKATNFTEITDFPQF</sequence>
<evidence type="ECO:0000313" key="6">
    <source>
        <dbReference type="EMBL" id="KAF9966336.1"/>
    </source>
</evidence>
<dbReference type="SUPFAM" id="SSF81383">
    <property type="entry name" value="F-box domain"/>
    <property type="match status" value="1"/>
</dbReference>
<dbReference type="AlphaFoldDB" id="A0A9P6JBN4"/>
<evidence type="ECO:0000256" key="4">
    <source>
        <dbReference type="SAM" id="MobiDB-lite"/>
    </source>
</evidence>
<comment type="subcellular location">
    <subcellularLocation>
        <location evidence="1">Host cell</location>
    </subcellularLocation>
    <subcellularLocation>
        <location evidence="2">Secreted</location>
    </subcellularLocation>
</comment>
<dbReference type="EMBL" id="JAAAHY010000165">
    <property type="protein sequence ID" value="KAF9966336.1"/>
    <property type="molecule type" value="Genomic_DNA"/>
</dbReference>
<dbReference type="InterPro" id="IPR045379">
    <property type="entry name" value="Crinkler_N"/>
</dbReference>
<protein>
    <recommendedName>
        <fullName evidence="5">F-box domain-containing protein</fullName>
    </recommendedName>
</protein>
<keyword evidence="3" id="KW-0964">Secreted</keyword>
<feature type="compositionally biased region" description="Polar residues" evidence="4">
    <location>
        <begin position="360"/>
        <end position="369"/>
    </location>
</feature>
<dbReference type="GO" id="GO:0005576">
    <property type="term" value="C:extracellular region"/>
    <property type="evidence" value="ECO:0007669"/>
    <property type="project" value="UniProtKB-SubCell"/>
</dbReference>
<feature type="region of interest" description="Disordered" evidence="4">
    <location>
        <begin position="1"/>
        <end position="32"/>
    </location>
</feature>
<evidence type="ECO:0000259" key="5">
    <source>
        <dbReference type="PROSITE" id="PS50181"/>
    </source>
</evidence>
<dbReference type="InterPro" id="IPR001810">
    <property type="entry name" value="F-box_dom"/>
</dbReference>
<feature type="compositionally biased region" description="Low complexity" evidence="4">
    <location>
        <begin position="386"/>
        <end position="401"/>
    </location>
</feature>
<dbReference type="Pfam" id="PF12937">
    <property type="entry name" value="F-box-like"/>
    <property type="match status" value="1"/>
</dbReference>
<dbReference type="PROSITE" id="PS50181">
    <property type="entry name" value="FBOX"/>
    <property type="match status" value="1"/>
</dbReference>
<feature type="region of interest" description="Disordered" evidence="4">
    <location>
        <begin position="123"/>
        <end position="213"/>
    </location>
</feature>
<gene>
    <name evidence="6" type="ORF">BGZ70_002615</name>
</gene>
<accession>A0A9P6JBN4</accession>
<feature type="domain" description="F-box" evidence="5">
    <location>
        <begin position="42"/>
        <end position="89"/>
    </location>
</feature>
<dbReference type="Pfam" id="PF20147">
    <property type="entry name" value="Crinkler"/>
    <property type="match status" value="1"/>
</dbReference>
<dbReference type="OrthoDB" id="2423606at2759"/>
<proteinExistence type="predicted"/>
<comment type="caution">
    <text evidence="6">The sequence shown here is derived from an EMBL/GenBank/DDBJ whole genome shotgun (WGS) entry which is preliminary data.</text>
</comment>
<evidence type="ECO:0000256" key="3">
    <source>
        <dbReference type="ARBA" id="ARBA00022525"/>
    </source>
</evidence>
<feature type="compositionally biased region" description="Polar residues" evidence="4">
    <location>
        <begin position="153"/>
        <end position="170"/>
    </location>
</feature>
<dbReference type="GO" id="GO:0043657">
    <property type="term" value="C:host cell"/>
    <property type="evidence" value="ECO:0007669"/>
    <property type="project" value="UniProtKB-SubCell"/>
</dbReference>
<feature type="compositionally biased region" description="Basic and acidic residues" evidence="4">
    <location>
        <begin position="202"/>
        <end position="213"/>
    </location>
</feature>
<keyword evidence="7" id="KW-1185">Reference proteome</keyword>
<name>A0A9P6JBN4_MORAP</name>